<evidence type="ECO:0000256" key="1">
    <source>
        <dbReference type="ARBA" id="ARBA00006484"/>
    </source>
</evidence>
<dbReference type="InterPro" id="IPR036291">
    <property type="entry name" value="NAD(P)-bd_dom_sf"/>
</dbReference>
<reference evidence="3 4" key="1">
    <citation type="submission" date="2018-10" db="EMBL/GenBank/DDBJ databases">
        <title>Isolation from soil.</title>
        <authorList>
            <person name="Hu J."/>
        </authorList>
    </citation>
    <scope>NUCLEOTIDE SEQUENCE [LARGE SCALE GENOMIC DNA]</scope>
    <source>
        <strain evidence="3 4">NEAU-Ht49</strain>
    </source>
</reference>
<comment type="similarity">
    <text evidence="1">Belongs to the short-chain dehydrogenases/reductases (SDR) family.</text>
</comment>
<dbReference type="Gene3D" id="3.40.50.720">
    <property type="entry name" value="NAD(P)-binding Rossmann-like Domain"/>
    <property type="match status" value="1"/>
</dbReference>
<dbReference type="PANTHER" id="PTHR48107:SF7">
    <property type="entry name" value="RE15974P"/>
    <property type="match status" value="1"/>
</dbReference>
<dbReference type="SUPFAM" id="SSF51735">
    <property type="entry name" value="NAD(P)-binding Rossmann-fold domains"/>
    <property type="match status" value="1"/>
</dbReference>
<accession>A0A3M2LJK9</accession>
<evidence type="ECO:0000313" key="3">
    <source>
        <dbReference type="EMBL" id="RMI36703.1"/>
    </source>
</evidence>
<dbReference type="InterPro" id="IPR002347">
    <property type="entry name" value="SDR_fam"/>
</dbReference>
<sequence length="251" mass="26147">MTNPLEGALAGKSAIVTGAATGLGARISIGLASRGASVVVNHLPGQDAEAAEVVAQATAAGGKAVAVPADIGDTELLGSLFKAAADRFGGTDILVNNAVRAVLKPMAEVTEDEFDASFRVNARAPFFAMQLAARHLRDGGRVINISSHTTGLFFPRYGLYDGAKGALEQFSRVFSKEIGDRGITVNVVSPGPTDTPEFRTRPPEFIASLEKMTAMGRIGRPDEIVNVVAFLASPEASWVTGQNIRVNGGVI</sequence>
<proteinExistence type="inferred from homology"/>
<evidence type="ECO:0000256" key="2">
    <source>
        <dbReference type="ARBA" id="ARBA00023002"/>
    </source>
</evidence>
<dbReference type="PRINTS" id="PR00081">
    <property type="entry name" value="GDHRDH"/>
</dbReference>
<dbReference type="Pfam" id="PF13561">
    <property type="entry name" value="adh_short_C2"/>
    <property type="match status" value="1"/>
</dbReference>
<comment type="caution">
    <text evidence="3">The sequence shown here is derived from an EMBL/GenBank/DDBJ whole genome shotgun (WGS) entry which is preliminary data.</text>
</comment>
<keyword evidence="2" id="KW-0560">Oxidoreductase</keyword>
<dbReference type="EMBL" id="RFFG01000128">
    <property type="protein sequence ID" value="RMI36703.1"/>
    <property type="molecule type" value="Genomic_DNA"/>
</dbReference>
<dbReference type="OrthoDB" id="3571370at2"/>
<dbReference type="FunFam" id="3.40.50.720:FF:000084">
    <property type="entry name" value="Short-chain dehydrogenase reductase"/>
    <property type="match status" value="1"/>
</dbReference>
<dbReference type="PRINTS" id="PR00080">
    <property type="entry name" value="SDRFAMILY"/>
</dbReference>
<name>A0A3M2LJK9_9ACTN</name>
<evidence type="ECO:0000313" key="4">
    <source>
        <dbReference type="Proteomes" id="UP000282674"/>
    </source>
</evidence>
<keyword evidence="4" id="KW-1185">Reference proteome</keyword>
<dbReference type="RefSeq" id="WP_122199296.1">
    <property type="nucleotide sequence ID" value="NZ_JBHSKC010000020.1"/>
</dbReference>
<gene>
    <name evidence="3" type="ORF">EBO15_37915</name>
</gene>
<dbReference type="GO" id="GO:0016614">
    <property type="term" value="F:oxidoreductase activity, acting on CH-OH group of donors"/>
    <property type="evidence" value="ECO:0007669"/>
    <property type="project" value="UniProtKB-ARBA"/>
</dbReference>
<dbReference type="AlphaFoldDB" id="A0A3M2LJK9"/>
<dbReference type="PANTHER" id="PTHR48107">
    <property type="entry name" value="NADPH-DEPENDENT ALDEHYDE REDUCTASE-LIKE PROTEIN, CHLOROPLASTIC-RELATED"/>
    <property type="match status" value="1"/>
</dbReference>
<protein>
    <submittedName>
        <fullName evidence="3">SDR family oxidoreductase</fullName>
    </submittedName>
</protein>
<dbReference type="Proteomes" id="UP000282674">
    <property type="component" value="Unassembled WGS sequence"/>
</dbReference>
<organism evidence="3 4">
    <name type="scientific">Actinomadura harenae</name>
    <dbReference type="NCBI Taxonomy" id="2483351"/>
    <lineage>
        <taxon>Bacteria</taxon>
        <taxon>Bacillati</taxon>
        <taxon>Actinomycetota</taxon>
        <taxon>Actinomycetes</taxon>
        <taxon>Streptosporangiales</taxon>
        <taxon>Thermomonosporaceae</taxon>
        <taxon>Actinomadura</taxon>
    </lineage>
</organism>